<reference evidence="2" key="2">
    <citation type="submission" date="2022-10" db="EMBL/GenBank/DDBJ databases">
        <authorList>
            <consortium name="ENA_rothamsted_submissions"/>
            <consortium name="culmorum"/>
            <person name="King R."/>
        </authorList>
    </citation>
    <scope>NUCLEOTIDE SEQUENCE</scope>
</reference>
<name>A0A9P0N9H1_APHGO</name>
<dbReference type="AlphaFoldDB" id="A0A9P0N9H1"/>
<dbReference type="InterPro" id="IPR006616">
    <property type="entry name" value="DM9_repeat"/>
</dbReference>
<evidence type="ECO:0000313" key="3">
    <source>
        <dbReference type="Proteomes" id="UP001154329"/>
    </source>
</evidence>
<sequence length="539" mass="59633">MATEITTVDSQDYKFNPLNFGSLHFTVKASNDAHIALTATAENKPPKYEIFLGGWGNTKSSIRKNNEEPDKVIVDTPKLLNGGEARGFWIKWGGGFIGVGKQGEEKPFMSWQDDESLNVLFYGVRSGWGATGVWTIEDNIYINTEDSKEFIFRAILHGSISFSVDSANDAHIVLATKNKESEPMIEVLLGGWKNTASAIRYNKQTPDKVHVDTPQLLCKDTPKKFVIFWRDGVYEVYGEKTKLFEWKDSNPFSISHYGVRTCWGAVGNWHIHGAADVQFKSQVVATPKPKPLKGKAPPAASPGWNLDGPSSGPVQWIHASNGQIPPNALPGGFDATNEQLYVARAEHNGALIPGKLVPSHGVVYIPWGGVENPKENYEVLCNCNGTWVKANNGEIPVGALSSGHSEDGEPLFVGRGEHNGSLTVGKENQNNTKPEKTNKIMAQHYLCLHCKDSSYIETLIQSLKSSLEKESDDHDVFGAYVAMEMRNLKTTDAQTKLRGEIRDCISRFVREDLSNHLKDGLKMDTVSGEKKKDSWELIN</sequence>
<dbReference type="SMART" id="SM00696">
    <property type="entry name" value="DM9"/>
    <property type="match status" value="2"/>
</dbReference>
<dbReference type="InterPro" id="IPR022041">
    <property type="entry name" value="Methyltransf_FA"/>
</dbReference>
<evidence type="ECO:0000313" key="2">
    <source>
        <dbReference type="EMBL" id="CAH1711352.1"/>
    </source>
</evidence>
<accession>A0A9P0N9H1</accession>
<dbReference type="Pfam" id="PF12248">
    <property type="entry name" value="Methyltransf_FA"/>
    <property type="match status" value="2"/>
</dbReference>
<evidence type="ECO:0000259" key="1">
    <source>
        <dbReference type="Pfam" id="PF12248"/>
    </source>
</evidence>
<feature type="domain" description="Farnesoic acid O-methyl transferase" evidence="1">
    <location>
        <begin position="11"/>
        <end position="138"/>
    </location>
</feature>
<dbReference type="Pfam" id="PF11901">
    <property type="entry name" value="DM9"/>
    <property type="match status" value="1"/>
</dbReference>
<gene>
    <name evidence="2" type="ORF">APHIGO_LOCUS1556</name>
</gene>
<dbReference type="Proteomes" id="UP001154329">
    <property type="component" value="Chromosome 1"/>
</dbReference>
<dbReference type="PANTHER" id="PTHR36695:SF12">
    <property type="entry name" value="AGAP008648-PA"/>
    <property type="match status" value="1"/>
</dbReference>
<feature type="domain" description="Farnesoic acid O-methyl transferase" evidence="1">
    <location>
        <begin position="157"/>
        <end position="272"/>
    </location>
</feature>
<keyword evidence="3" id="KW-1185">Reference proteome</keyword>
<proteinExistence type="predicted"/>
<protein>
    <recommendedName>
        <fullName evidence="1">Farnesoic acid O-methyl transferase domain-containing protein</fullName>
    </recommendedName>
</protein>
<dbReference type="EMBL" id="OU899034">
    <property type="protein sequence ID" value="CAH1711352.1"/>
    <property type="molecule type" value="Genomic_DNA"/>
</dbReference>
<organism evidence="2 3">
    <name type="scientific">Aphis gossypii</name>
    <name type="common">Cotton aphid</name>
    <dbReference type="NCBI Taxonomy" id="80765"/>
    <lineage>
        <taxon>Eukaryota</taxon>
        <taxon>Metazoa</taxon>
        <taxon>Ecdysozoa</taxon>
        <taxon>Arthropoda</taxon>
        <taxon>Hexapoda</taxon>
        <taxon>Insecta</taxon>
        <taxon>Pterygota</taxon>
        <taxon>Neoptera</taxon>
        <taxon>Paraneoptera</taxon>
        <taxon>Hemiptera</taxon>
        <taxon>Sternorrhyncha</taxon>
        <taxon>Aphidomorpha</taxon>
        <taxon>Aphidoidea</taxon>
        <taxon>Aphididae</taxon>
        <taxon>Aphidini</taxon>
        <taxon>Aphis</taxon>
        <taxon>Aphis</taxon>
    </lineage>
</organism>
<dbReference type="PANTHER" id="PTHR36695">
    <property type="entry name" value="AGAP008648-PA"/>
    <property type="match status" value="1"/>
</dbReference>
<reference evidence="2" key="1">
    <citation type="submission" date="2022-02" db="EMBL/GenBank/DDBJ databases">
        <authorList>
            <person name="King R."/>
        </authorList>
    </citation>
    <scope>NUCLEOTIDE SEQUENCE</scope>
</reference>